<dbReference type="EMBL" id="DF968005">
    <property type="protein sequence ID" value="GAP00138.1"/>
    <property type="molecule type" value="Genomic_DNA"/>
</dbReference>
<keyword evidence="3" id="KW-1185">Reference proteome</keyword>
<organism evidence="2 3">
    <name type="scientific">Fructobacillus ficulneus</name>
    <dbReference type="NCBI Taxonomy" id="157463"/>
    <lineage>
        <taxon>Bacteria</taxon>
        <taxon>Bacillati</taxon>
        <taxon>Bacillota</taxon>
        <taxon>Bacilli</taxon>
        <taxon>Lactobacillales</taxon>
        <taxon>Lactobacillaceae</taxon>
        <taxon>Fructobacillus</taxon>
    </lineage>
</organism>
<name>A0A0K8MI59_9LACO</name>
<sequence length="185" mass="21950">MYKLLNSEKVVTLKEIVDNYEANYHGRTIKLITNFKKLKEPIVNFDVLDVPHLLGLQYLSEKHTAAQFINLIKDERLVMADLKKDKLFSERIKDRIKHYDFINEVFKRESSQLMVVTKDIQPSRLGPVEFLIYDYINENRNKMVLLGFSPTSKKYYVPATLHVRRAPNVFTERRITNIKSMEWVR</sequence>
<evidence type="ECO:0000259" key="1">
    <source>
        <dbReference type="Pfam" id="PF18813"/>
    </source>
</evidence>
<dbReference type="InterPro" id="IPR041420">
    <property type="entry name" value="PBECR4"/>
</dbReference>
<dbReference type="OrthoDB" id="2165713at2"/>
<evidence type="ECO:0000313" key="2">
    <source>
        <dbReference type="EMBL" id="GAP00138.1"/>
    </source>
</evidence>
<dbReference type="RefSeq" id="WP_061993481.1">
    <property type="nucleotide sequence ID" value="NZ_DF968005.1"/>
</dbReference>
<accession>A0A0K8MI59</accession>
<feature type="domain" description="Phage-Barnase-EndoU-ColicinE5/D-RelE like nuclease 4" evidence="1">
    <location>
        <begin position="13"/>
        <end position="164"/>
    </location>
</feature>
<dbReference type="Proteomes" id="UP000253891">
    <property type="component" value="Unassembled WGS sequence"/>
</dbReference>
<dbReference type="Pfam" id="PF18813">
    <property type="entry name" value="PBECR4"/>
    <property type="match status" value="1"/>
</dbReference>
<dbReference type="AlphaFoldDB" id="A0A0K8MI59"/>
<gene>
    <name evidence="2" type="ORF">FFIC_281450</name>
</gene>
<proteinExistence type="predicted"/>
<evidence type="ECO:0000313" key="3">
    <source>
        <dbReference type="Proteomes" id="UP000253891"/>
    </source>
</evidence>
<protein>
    <recommendedName>
        <fullName evidence="1">Phage-Barnase-EndoU-ColicinE5/D-RelE like nuclease 4 domain-containing protein</fullName>
    </recommendedName>
</protein>
<reference evidence="2 3" key="1">
    <citation type="journal article" date="2015" name="BMC Genomics">
        <title>Comparative genomics of Fructobacillus spp. and Leuconostoc spp. reveals niche-specific evolution of Fructobacillus spp.</title>
        <authorList>
            <person name="Endo A."/>
            <person name="Tanizawa Y."/>
            <person name="Tanaka N."/>
            <person name="Maeno S."/>
            <person name="Kumar H."/>
            <person name="Shiwa Y."/>
            <person name="Okada S."/>
            <person name="Yoshikawa H."/>
            <person name="Dicks L."/>
            <person name="Nakagawa J."/>
            <person name="Arita M."/>
        </authorList>
    </citation>
    <scope>NUCLEOTIDE SEQUENCE [LARGE SCALE GENOMIC DNA]</scope>
    <source>
        <strain evidence="2 3">JCM 12225</strain>
    </source>
</reference>